<dbReference type="STRING" id="58114.SAMN05216270_107226"/>
<evidence type="ECO:0000313" key="3">
    <source>
        <dbReference type="EMBL" id="SDD78751.1"/>
    </source>
</evidence>
<dbReference type="AlphaFoldDB" id="A0A1G6XL56"/>
<evidence type="ECO:0000259" key="2">
    <source>
        <dbReference type="Pfam" id="PF00582"/>
    </source>
</evidence>
<dbReference type="Gene3D" id="3.40.50.620">
    <property type="entry name" value="HUPs"/>
    <property type="match status" value="1"/>
</dbReference>
<dbReference type="OrthoDB" id="3865341at2"/>
<sequence>MSEQTWNAGKVVVGVDGSKPSRRALEWALRYAEATGASVTAVQAWRMPFDSGSGAMVVTATQYAARARRELNTTVDEIAAERPRVRVERHVAEGHPAPALIDQSKDAELLVVGSRGHGGFVGAIIGSVSQYCVHHAPCPVLIIRNAE</sequence>
<dbReference type="RefSeq" id="WP_091035680.1">
    <property type="nucleotide sequence ID" value="NZ_FNAD01000007.1"/>
</dbReference>
<name>A0A1G6XL56_9ACTN</name>
<dbReference type="PRINTS" id="PR01438">
    <property type="entry name" value="UNVRSLSTRESS"/>
</dbReference>
<dbReference type="Proteomes" id="UP000198949">
    <property type="component" value="Unassembled WGS sequence"/>
</dbReference>
<dbReference type="PANTHER" id="PTHR31964:SF113">
    <property type="entry name" value="USPA DOMAIN-CONTAINING PROTEIN"/>
    <property type="match status" value="1"/>
</dbReference>
<dbReference type="CDD" id="cd00293">
    <property type="entry name" value="USP-like"/>
    <property type="match status" value="1"/>
</dbReference>
<comment type="similarity">
    <text evidence="1">Belongs to the universal stress protein A family.</text>
</comment>
<evidence type="ECO:0000256" key="1">
    <source>
        <dbReference type="ARBA" id="ARBA00008791"/>
    </source>
</evidence>
<dbReference type="EMBL" id="FNAD01000007">
    <property type="protein sequence ID" value="SDD78751.1"/>
    <property type="molecule type" value="Genomic_DNA"/>
</dbReference>
<dbReference type="InterPro" id="IPR006015">
    <property type="entry name" value="Universal_stress_UspA"/>
</dbReference>
<feature type="domain" description="UspA" evidence="2">
    <location>
        <begin position="10"/>
        <end position="144"/>
    </location>
</feature>
<keyword evidence="4" id="KW-1185">Reference proteome</keyword>
<organism evidence="3 4">
    <name type="scientific">Glycomyces harbinensis</name>
    <dbReference type="NCBI Taxonomy" id="58114"/>
    <lineage>
        <taxon>Bacteria</taxon>
        <taxon>Bacillati</taxon>
        <taxon>Actinomycetota</taxon>
        <taxon>Actinomycetes</taxon>
        <taxon>Glycomycetales</taxon>
        <taxon>Glycomycetaceae</taxon>
        <taxon>Glycomyces</taxon>
    </lineage>
</organism>
<protein>
    <submittedName>
        <fullName evidence="3">Nucleotide-binding universal stress protein, UspA family</fullName>
    </submittedName>
</protein>
<proteinExistence type="inferred from homology"/>
<dbReference type="InterPro" id="IPR014729">
    <property type="entry name" value="Rossmann-like_a/b/a_fold"/>
</dbReference>
<accession>A0A1G6XL56</accession>
<reference evidence="4" key="1">
    <citation type="submission" date="2016-10" db="EMBL/GenBank/DDBJ databases">
        <authorList>
            <person name="Varghese N."/>
            <person name="Submissions S."/>
        </authorList>
    </citation>
    <scope>NUCLEOTIDE SEQUENCE [LARGE SCALE GENOMIC DNA]</scope>
    <source>
        <strain evidence="4">CGMCC 4.3516</strain>
    </source>
</reference>
<dbReference type="InterPro" id="IPR006016">
    <property type="entry name" value="UspA"/>
</dbReference>
<evidence type="ECO:0000313" key="4">
    <source>
        <dbReference type="Proteomes" id="UP000198949"/>
    </source>
</evidence>
<gene>
    <name evidence="3" type="ORF">SAMN05216270_107226</name>
</gene>
<dbReference type="Pfam" id="PF00582">
    <property type="entry name" value="Usp"/>
    <property type="match status" value="1"/>
</dbReference>
<dbReference type="PANTHER" id="PTHR31964">
    <property type="entry name" value="ADENINE NUCLEOTIDE ALPHA HYDROLASES-LIKE SUPERFAMILY PROTEIN"/>
    <property type="match status" value="1"/>
</dbReference>
<dbReference type="SUPFAM" id="SSF52402">
    <property type="entry name" value="Adenine nucleotide alpha hydrolases-like"/>
    <property type="match status" value="1"/>
</dbReference>